<accession>A0A1H5W1B0</accession>
<dbReference type="InterPro" id="IPR023365">
    <property type="entry name" value="Sortase_dom-sf"/>
</dbReference>
<dbReference type="CDD" id="cd05826">
    <property type="entry name" value="Sortase_B"/>
    <property type="match status" value="1"/>
</dbReference>
<dbReference type="GO" id="GO:0016787">
    <property type="term" value="F:hydrolase activity"/>
    <property type="evidence" value="ECO:0007669"/>
    <property type="project" value="UniProtKB-KW"/>
</dbReference>
<evidence type="ECO:0000313" key="6">
    <source>
        <dbReference type="Proteomes" id="UP000236726"/>
    </source>
</evidence>
<feature type="transmembrane region" description="Helical" evidence="4">
    <location>
        <begin position="61"/>
        <end position="82"/>
    </location>
</feature>
<dbReference type="EMBL" id="FNUL01000013">
    <property type="protein sequence ID" value="SEF93026.1"/>
    <property type="molecule type" value="Genomic_DNA"/>
</dbReference>
<evidence type="ECO:0000256" key="1">
    <source>
        <dbReference type="ARBA" id="ARBA00022801"/>
    </source>
</evidence>
<keyword evidence="6" id="KW-1185">Reference proteome</keyword>
<feature type="compositionally biased region" description="Basic and acidic residues" evidence="3">
    <location>
        <begin position="1"/>
        <end position="22"/>
    </location>
</feature>
<keyword evidence="4" id="KW-0812">Transmembrane</keyword>
<dbReference type="RefSeq" id="WP_103953202.1">
    <property type="nucleotide sequence ID" value="NZ_FNUL01000013.1"/>
</dbReference>
<evidence type="ECO:0000256" key="4">
    <source>
        <dbReference type="SAM" id="Phobius"/>
    </source>
</evidence>
<feature type="active site" description="Acyl-thioester intermediate" evidence="2">
    <location>
        <position position="294"/>
    </location>
</feature>
<dbReference type="InterPro" id="IPR005754">
    <property type="entry name" value="Sortase"/>
</dbReference>
<evidence type="ECO:0000313" key="5">
    <source>
        <dbReference type="EMBL" id="SEF93026.1"/>
    </source>
</evidence>
<dbReference type="InterPro" id="IPR009835">
    <property type="entry name" value="SrtB"/>
</dbReference>
<protein>
    <submittedName>
        <fullName evidence="5">Sortase B</fullName>
    </submittedName>
</protein>
<feature type="region of interest" description="Disordered" evidence="3">
    <location>
        <begin position="1"/>
        <end position="39"/>
    </location>
</feature>
<dbReference type="Proteomes" id="UP000236726">
    <property type="component" value="Unassembled WGS sequence"/>
</dbReference>
<dbReference type="Pfam" id="PF04203">
    <property type="entry name" value="Sortase"/>
    <property type="match status" value="1"/>
</dbReference>
<organism evidence="5 6">
    <name type="scientific">Lachnospira multipara</name>
    <dbReference type="NCBI Taxonomy" id="28051"/>
    <lineage>
        <taxon>Bacteria</taxon>
        <taxon>Bacillati</taxon>
        <taxon>Bacillota</taxon>
        <taxon>Clostridia</taxon>
        <taxon>Lachnospirales</taxon>
        <taxon>Lachnospiraceae</taxon>
        <taxon>Lachnospira</taxon>
    </lineage>
</organism>
<evidence type="ECO:0000256" key="2">
    <source>
        <dbReference type="PIRSR" id="PIRSR605754-1"/>
    </source>
</evidence>
<keyword evidence="1" id="KW-0378">Hydrolase</keyword>
<keyword evidence="4" id="KW-1133">Transmembrane helix</keyword>
<sequence length="316" mass="36020">MGDNNLNDKDPYKDDDNFKDDDIYVDEEDTSTSYTKVKSEEEEAAELEFEKKEAKKKRNRIINRVILVVAACVFVFAAYNLISILLEYKKGTDTYKKVEDDVIQSEEQTIVITDENGQQSSVDIPFVYDEEALKAINSYAIGYIYIPSIDIRLPMVQYTDNDYYLHHLIDGTYNSSGCLFEDSRIEGGIDASHVIIYGHNMKNGSMFGLLKYYNSESYYKSGNNDKIYIYTGNELREYTIFSCYVSEPISDTYTYNFSTLEGMRSWASSMQSQSIYDTGVDISNSQQVITLSTCTNDGKQRFIVHATLTGSATIDN</sequence>
<reference evidence="5 6" key="1">
    <citation type="submission" date="2016-10" db="EMBL/GenBank/DDBJ databases">
        <authorList>
            <person name="de Groot N.N."/>
        </authorList>
    </citation>
    <scope>NUCLEOTIDE SEQUENCE [LARGE SCALE GENOMIC DNA]</scope>
    <source>
        <strain evidence="5 6">D15d</strain>
    </source>
</reference>
<dbReference type="STRING" id="1410661.GCA_000702205_01414"/>
<name>A0A1H5W1B0_9FIRM</name>
<dbReference type="AlphaFoldDB" id="A0A1H5W1B0"/>
<feature type="active site" description="Proton donor/acceptor" evidence="2">
    <location>
        <position position="199"/>
    </location>
</feature>
<proteinExistence type="predicted"/>
<gene>
    <name evidence="5" type="ORF">SAMN05216537_11335</name>
</gene>
<evidence type="ECO:0000256" key="3">
    <source>
        <dbReference type="SAM" id="MobiDB-lite"/>
    </source>
</evidence>
<dbReference type="SUPFAM" id="SSF63817">
    <property type="entry name" value="Sortase"/>
    <property type="match status" value="1"/>
</dbReference>
<keyword evidence="4" id="KW-0472">Membrane</keyword>
<dbReference type="Gene3D" id="2.40.260.10">
    <property type="entry name" value="Sortase"/>
    <property type="match status" value="1"/>
</dbReference>